<dbReference type="FunFam" id="2.60.11.10:FF:000004">
    <property type="entry name" value="Cytochrome c oxidase subunit 5B"/>
    <property type="match status" value="1"/>
</dbReference>
<dbReference type="InterPro" id="IPR002124">
    <property type="entry name" value="Cyt_c_oxidase_su5b"/>
</dbReference>
<evidence type="ECO:0000256" key="2">
    <source>
        <dbReference type="ARBA" id="ARBA00011656"/>
    </source>
</evidence>
<dbReference type="PROSITE" id="PS51476">
    <property type="entry name" value="PROTEASOME_BETA_2"/>
    <property type="match status" value="1"/>
</dbReference>
<dbReference type="GO" id="GO:0006123">
    <property type="term" value="P:mitochondrial electron transport, cytochrome c to oxygen"/>
    <property type="evidence" value="ECO:0007669"/>
    <property type="project" value="InterPro"/>
</dbReference>
<dbReference type="PANTHER" id="PTHR32194">
    <property type="entry name" value="METALLOPROTEASE TLDD"/>
    <property type="match status" value="1"/>
</dbReference>
<comment type="subunit">
    <text evidence="2">The 26S proteasome consists of a 20S proteasome core and two 19S regulatory subunits. The 20S proteasome core is a barrel-shaped complex made of 28 subunits that are arranged in four stacked rings. The two outer rings are each formed by seven alpha subunits, and the two inner rings are formed by seven beta subunits. The proteolytic activity is exerted by three beta-subunits PSMB5, PSMB6 and PSMB7.</text>
</comment>
<organism evidence="11">
    <name type="scientific">Oppiella nova</name>
    <dbReference type="NCBI Taxonomy" id="334625"/>
    <lineage>
        <taxon>Eukaryota</taxon>
        <taxon>Metazoa</taxon>
        <taxon>Ecdysozoa</taxon>
        <taxon>Arthropoda</taxon>
        <taxon>Chelicerata</taxon>
        <taxon>Arachnida</taxon>
        <taxon>Acari</taxon>
        <taxon>Acariformes</taxon>
        <taxon>Sarcoptiformes</taxon>
        <taxon>Oribatida</taxon>
        <taxon>Brachypylina</taxon>
        <taxon>Oppioidea</taxon>
        <taxon>Oppiidae</taxon>
        <taxon>Oppiella</taxon>
    </lineage>
</organism>
<dbReference type="InterPro" id="IPR001353">
    <property type="entry name" value="Proteasome_sua/b"/>
</dbReference>
<dbReference type="Gene3D" id="3.60.20.10">
    <property type="entry name" value="Glutamine Phosphoribosylpyrophosphate, subunit 1, domain 1"/>
    <property type="match status" value="1"/>
</dbReference>
<evidence type="ECO:0000313" key="11">
    <source>
        <dbReference type="EMBL" id="CAD7638550.1"/>
    </source>
</evidence>
<dbReference type="GO" id="GO:0005740">
    <property type="term" value="C:mitochondrial envelope"/>
    <property type="evidence" value="ECO:0007669"/>
    <property type="project" value="InterPro"/>
</dbReference>
<sequence>MEGLIGIRFDRFCLLASDRLSAHSIIVVKNDEKKLYELSDHLLLGVVGEAGDTNQFAEFISKNIKLYSMRNGFELSPHCANTFIARNLADYLRSRTPYMVNLLLAGYDTVADKPELYFMDYLATNCSVPYAMHGYGSFFGTSVLDRYYKSDSTEAEAIELLKKCVQEIQKRLVINLPTFQVAIVDKQGIRQLPDIVFDPTAIGLNTPIPQYTQQAESDIRLPDPIEHATGLEKLLLLAEEKGIDDPFCLKPRHRGPGTKENPNLVPSFEDKRLIGCLCEEDQTHLNYMWVHLSEPRRCECGYYFKAVPARKFWEEIDTKIGA</sequence>
<comment type="subcellular location">
    <subcellularLocation>
        <location evidence="1">Nucleus</location>
    </subcellularLocation>
</comment>
<comment type="function">
    <text evidence="6">Non-catalytic component of the proteasome, a multicatalytic proteinase complex which is characterized by its ability to cleave peptides with Arg, Phe, Tyr, Leu, and Glu adjacent to the leaving group at neutral or slightly basic pH. The proteasome has an ATP-dependent proteolytic activity.</text>
</comment>
<gene>
    <name evidence="11" type="ORF">ONB1V03_LOCUS1459</name>
</gene>
<dbReference type="InterPro" id="IPR016050">
    <property type="entry name" value="Proteasome_bsu_CS"/>
</dbReference>
<name>A0A7R9LBE2_9ACAR</name>
<dbReference type="InterPro" id="IPR029055">
    <property type="entry name" value="Ntn_hydrolases_N"/>
</dbReference>
<dbReference type="Pfam" id="PF00227">
    <property type="entry name" value="Proteasome"/>
    <property type="match status" value="1"/>
</dbReference>
<dbReference type="PROSITE" id="PS00854">
    <property type="entry name" value="PROTEASOME_BETA_1"/>
    <property type="match status" value="1"/>
</dbReference>
<dbReference type="PANTHER" id="PTHR32194:SF2">
    <property type="entry name" value="PROTEASOME SUBUNIT BETA TYPE-1"/>
    <property type="match status" value="1"/>
</dbReference>
<dbReference type="InterPro" id="IPR036972">
    <property type="entry name" value="Cyt_c_oxidase_su5b_sf"/>
</dbReference>
<accession>A0A7R9LBE2</accession>
<feature type="binding site" evidence="10">
    <location>
        <position position="278"/>
    </location>
    <ligand>
        <name>Zn(2+)</name>
        <dbReference type="ChEBI" id="CHEBI:29105"/>
    </ligand>
</feature>
<protein>
    <recommendedName>
        <fullName evidence="8">Proteasome subunit beta type-2</fullName>
    </recommendedName>
</protein>
<comment type="subunit">
    <text evidence="7">The 26S proteasome consists of a 20S proteasome core and two 19S regulatory subunits. The 20S proteasome core is composed of 28 subunits that are arranged in four stacked rings, resulting in a barrel-shaped structure. The two end rings are each formed by seven alpha subunits, and the two central rings are each formed by seven beta subunits. The catalytic chamber with the active sites is on the inside of the barrel.</text>
</comment>
<evidence type="ECO:0000313" key="12">
    <source>
        <dbReference type="Proteomes" id="UP000728032"/>
    </source>
</evidence>
<dbReference type="PROSITE" id="PS51359">
    <property type="entry name" value="COX5B_2"/>
    <property type="match status" value="1"/>
</dbReference>
<feature type="binding site" evidence="10">
    <location>
        <position position="298"/>
    </location>
    <ligand>
        <name>Zn(2+)</name>
        <dbReference type="ChEBI" id="CHEBI:29105"/>
    </ligand>
</feature>
<evidence type="ECO:0000256" key="7">
    <source>
        <dbReference type="ARBA" id="ARBA00026071"/>
    </source>
</evidence>
<evidence type="ECO:0000256" key="3">
    <source>
        <dbReference type="ARBA" id="ARBA00022490"/>
    </source>
</evidence>
<dbReference type="CDD" id="cd03758">
    <property type="entry name" value="proteasome_beta_type_2"/>
    <property type="match status" value="1"/>
</dbReference>
<comment type="function">
    <text evidence="9">Non-catalytic component of the 20S core proteasome complex involved in the proteolytic degradation of most intracellular proteins. This complex plays numerous essential roles within the cell by associating with different regulatory particles. Associated with two 19S regulatory particles, forms the 26S proteasome and thus participates in the ATP-dependent degradation of ubiquitinated proteins. The 26S proteasome plays a key role in the maintenance of protein homeostasis by removing misfolded or damaged proteins that could impair cellular functions, and by removing proteins whose functions are no longer required. Associated with the PA200 or PA28, the 20S proteasome mediates ubiquitin-independent protein degradation. This type of proteolysis is required in several pathways including spermatogenesis (20S-PA200 complex) or generation of a subset of MHC class I-presented antigenic peptides (20S-PA28 complex).</text>
</comment>
<dbReference type="Pfam" id="PF01215">
    <property type="entry name" value="COX5B"/>
    <property type="match status" value="1"/>
</dbReference>
<dbReference type="OrthoDB" id="268428at2759"/>
<dbReference type="GO" id="GO:0010498">
    <property type="term" value="P:proteasomal protein catabolic process"/>
    <property type="evidence" value="ECO:0007669"/>
    <property type="project" value="InterPro"/>
</dbReference>
<dbReference type="Gene3D" id="2.60.11.10">
    <property type="entry name" value="Cytochrome c oxidase, subunit Vb"/>
    <property type="match status" value="1"/>
</dbReference>
<dbReference type="AlphaFoldDB" id="A0A7R9LBE2"/>
<dbReference type="InterPro" id="IPR035206">
    <property type="entry name" value="Proteasome_beta2"/>
</dbReference>
<dbReference type="GO" id="GO:0005634">
    <property type="term" value="C:nucleus"/>
    <property type="evidence" value="ECO:0007669"/>
    <property type="project" value="UniProtKB-SubCell"/>
</dbReference>
<keyword evidence="10" id="KW-0862">Zinc</keyword>
<keyword evidence="12" id="KW-1185">Reference proteome</keyword>
<keyword evidence="10" id="KW-0479">Metal-binding</keyword>
<proteinExistence type="predicted"/>
<dbReference type="EMBL" id="OC915085">
    <property type="protein sequence ID" value="CAD7638550.1"/>
    <property type="molecule type" value="Genomic_DNA"/>
</dbReference>
<dbReference type="Proteomes" id="UP000728032">
    <property type="component" value="Unassembled WGS sequence"/>
</dbReference>
<evidence type="ECO:0000256" key="10">
    <source>
        <dbReference type="PIRSR" id="PIRSR602124-1"/>
    </source>
</evidence>
<keyword evidence="4" id="KW-0647">Proteasome</keyword>
<keyword evidence="3" id="KW-0963">Cytoplasm</keyword>
<reference evidence="11" key="1">
    <citation type="submission" date="2020-11" db="EMBL/GenBank/DDBJ databases">
        <authorList>
            <person name="Tran Van P."/>
        </authorList>
    </citation>
    <scope>NUCLEOTIDE SEQUENCE</scope>
</reference>
<dbReference type="FunFam" id="3.60.20.10:FF:000008">
    <property type="entry name" value="Proteasome subunit beta type-4"/>
    <property type="match status" value="1"/>
</dbReference>
<evidence type="ECO:0000256" key="1">
    <source>
        <dbReference type="ARBA" id="ARBA00004123"/>
    </source>
</evidence>
<feature type="binding site" evidence="10">
    <location>
        <position position="300"/>
    </location>
    <ligand>
        <name>Zn(2+)</name>
        <dbReference type="ChEBI" id="CHEBI:29105"/>
    </ligand>
</feature>
<dbReference type="GO" id="GO:0045277">
    <property type="term" value="C:respiratory chain complex IV"/>
    <property type="evidence" value="ECO:0007669"/>
    <property type="project" value="InterPro"/>
</dbReference>
<evidence type="ECO:0000256" key="8">
    <source>
        <dbReference type="ARBA" id="ARBA00039808"/>
    </source>
</evidence>
<evidence type="ECO:0000256" key="6">
    <source>
        <dbReference type="ARBA" id="ARBA00024953"/>
    </source>
</evidence>
<dbReference type="GO" id="GO:0046872">
    <property type="term" value="F:metal ion binding"/>
    <property type="evidence" value="ECO:0007669"/>
    <property type="project" value="UniProtKB-KW"/>
</dbReference>
<evidence type="ECO:0000256" key="4">
    <source>
        <dbReference type="ARBA" id="ARBA00022942"/>
    </source>
</evidence>
<dbReference type="EMBL" id="CAJPVJ010000260">
    <property type="protein sequence ID" value="CAG2161858.1"/>
    <property type="molecule type" value="Genomic_DNA"/>
</dbReference>
<keyword evidence="5" id="KW-0539">Nucleus</keyword>
<dbReference type="SUPFAM" id="SSF56235">
    <property type="entry name" value="N-terminal nucleophile aminohydrolases (Ntn hydrolases)"/>
    <property type="match status" value="1"/>
</dbReference>
<dbReference type="CDD" id="cd00924">
    <property type="entry name" value="Cyt_c_Oxidase_Vb"/>
    <property type="match status" value="1"/>
</dbReference>
<dbReference type="SUPFAM" id="SSF57802">
    <property type="entry name" value="Rubredoxin-like"/>
    <property type="match status" value="1"/>
</dbReference>
<evidence type="ECO:0000256" key="5">
    <source>
        <dbReference type="ARBA" id="ARBA00023242"/>
    </source>
</evidence>
<dbReference type="GO" id="GO:0005839">
    <property type="term" value="C:proteasome core complex"/>
    <property type="evidence" value="ECO:0007669"/>
    <property type="project" value="InterPro"/>
</dbReference>
<feature type="binding site" evidence="10">
    <location>
        <position position="276"/>
    </location>
    <ligand>
        <name>Zn(2+)</name>
        <dbReference type="ChEBI" id="CHEBI:29105"/>
    </ligand>
</feature>
<dbReference type="InterPro" id="IPR023333">
    <property type="entry name" value="Proteasome_suB-type"/>
</dbReference>
<evidence type="ECO:0000256" key="9">
    <source>
        <dbReference type="ARBA" id="ARBA00049625"/>
    </source>
</evidence>